<keyword evidence="2" id="KW-0472">Membrane</keyword>
<feature type="region of interest" description="Disordered" evidence="1">
    <location>
        <begin position="28"/>
        <end position="140"/>
    </location>
</feature>
<keyword evidence="4" id="KW-1185">Reference proteome</keyword>
<evidence type="ECO:0000256" key="1">
    <source>
        <dbReference type="SAM" id="MobiDB-lite"/>
    </source>
</evidence>
<evidence type="ECO:0000313" key="4">
    <source>
        <dbReference type="Proteomes" id="UP000001916"/>
    </source>
</evidence>
<dbReference type="EMBL" id="CP002042">
    <property type="protein sequence ID" value="ADH64097.1"/>
    <property type="molecule type" value="Genomic_DNA"/>
</dbReference>
<dbReference type="AlphaFoldDB" id="D7BIC2"/>
<protein>
    <submittedName>
        <fullName evidence="3">Uncharacterized protein</fullName>
    </submittedName>
</protein>
<feature type="compositionally biased region" description="Basic residues" evidence="1">
    <location>
        <begin position="168"/>
        <end position="177"/>
    </location>
</feature>
<evidence type="ECO:0000313" key="3">
    <source>
        <dbReference type="EMBL" id="ADH64097.1"/>
    </source>
</evidence>
<accession>D7BIC2</accession>
<dbReference type="KEGG" id="msv:Mesil_2229"/>
<dbReference type="eggNOG" id="ENOG50335N7">
    <property type="taxonomic scope" value="Bacteria"/>
</dbReference>
<dbReference type="Proteomes" id="UP000001916">
    <property type="component" value="Chromosome"/>
</dbReference>
<keyword evidence="2" id="KW-0812">Transmembrane</keyword>
<evidence type="ECO:0000256" key="2">
    <source>
        <dbReference type="SAM" id="Phobius"/>
    </source>
</evidence>
<reference evidence="3 4" key="1">
    <citation type="journal article" date="2010" name="Stand. Genomic Sci.">
        <title>Complete genome sequence of Meiothermus silvanus type strain (VI-R2).</title>
        <authorList>
            <person name="Sikorski J."/>
            <person name="Tindall B.J."/>
            <person name="Lowry S."/>
            <person name="Lucas S."/>
            <person name="Nolan M."/>
            <person name="Copeland A."/>
            <person name="Glavina Del Rio T."/>
            <person name="Tice H."/>
            <person name="Cheng J.F."/>
            <person name="Han C."/>
            <person name="Pitluck S."/>
            <person name="Liolios K."/>
            <person name="Ivanova N."/>
            <person name="Mavromatis K."/>
            <person name="Mikhailova N."/>
            <person name="Pati A."/>
            <person name="Goodwin L."/>
            <person name="Chen A."/>
            <person name="Palaniappan K."/>
            <person name="Land M."/>
            <person name="Hauser L."/>
            <person name="Chang Y.J."/>
            <person name="Jeffries C.D."/>
            <person name="Rohde M."/>
            <person name="Goker M."/>
            <person name="Woyke T."/>
            <person name="Bristow J."/>
            <person name="Eisen J.A."/>
            <person name="Markowitz V."/>
            <person name="Hugenholtz P."/>
            <person name="Kyrpides N.C."/>
            <person name="Klenk H.P."/>
            <person name="Lapidus A."/>
        </authorList>
    </citation>
    <scope>NUCLEOTIDE SEQUENCE [LARGE SCALE GENOMIC DNA]</scope>
    <source>
        <strain evidence="4">ATCC 700542 / DSM 9946 / VI-R2</strain>
    </source>
</reference>
<dbReference type="STRING" id="526227.Mesil_2229"/>
<keyword evidence="2" id="KW-1133">Transmembrane helix</keyword>
<feature type="compositionally biased region" description="Pro residues" evidence="1">
    <location>
        <begin position="59"/>
        <end position="85"/>
    </location>
</feature>
<proteinExistence type="predicted"/>
<feature type="region of interest" description="Disordered" evidence="1">
    <location>
        <begin position="155"/>
        <end position="177"/>
    </location>
</feature>
<feature type="transmembrane region" description="Helical" evidence="2">
    <location>
        <begin position="6"/>
        <end position="25"/>
    </location>
</feature>
<gene>
    <name evidence="3" type="ordered locus">Mesil_2229</name>
</gene>
<organism evidence="3 4">
    <name type="scientific">Allomeiothermus silvanus (strain ATCC 700542 / DSM 9946 / NBRC 106475 / NCIMB 13440 / VI-R2)</name>
    <name type="common">Thermus silvanus</name>
    <dbReference type="NCBI Taxonomy" id="526227"/>
    <lineage>
        <taxon>Bacteria</taxon>
        <taxon>Thermotogati</taxon>
        <taxon>Deinococcota</taxon>
        <taxon>Deinococci</taxon>
        <taxon>Thermales</taxon>
        <taxon>Thermaceae</taxon>
        <taxon>Allomeiothermus</taxon>
    </lineage>
</organism>
<sequence length="177" mass="19935">MQLDDLIGLLFFVFFVILPALSGLFRRGQQPPDLDEPEIPRPRPQPPQTSQPQRTPQPVQRPAPPAQRPQPAQPRPVQPPRPEPQPLSGAAQKLQAPTGEHARQQQAERARPLARSAQPPVPATPVKKATPQPLSTDKDAILKGMIWRQILEEPRGKHWQRSWAARSAGRRRRRPRA</sequence>
<dbReference type="HOGENOM" id="CLU_1516169_0_0_0"/>
<feature type="compositionally biased region" description="Basic and acidic residues" evidence="1">
    <location>
        <begin position="100"/>
        <end position="111"/>
    </location>
</feature>
<name>D7BIC2_ALLS1</name>